<comment type="subcellular location">
    <subcellularLocation>
        <location evidence="1">Secreted</location>
        <location evidence="1">Extracellular space</location>
        <location evidence="1">Apoplast</location>
    </subcellularLocation>
</comment>
<dbReference type="PANTHER" id="PTHR21495">
    <property type="entry name" value="NUCLEOPORIN-RELATED"/>
    <property type="match status" value="1"/>
</dbReference>
<sequence>MQAATRYSSSIALEVKMADRGLSFSSAVVLILTVSFTSCANQARMVGADSSSSKPSLVFYALEQYYNVTGSEYTNVLSAREGSDLLAMNFGDLALTEQVLRTGPNMSDPVVGNSPAFYYKNKKARSYTVHKLITLSTEKYNGTFVMSCVFQSLNDFTSSNEFAIAGGTGSFRDVGGYATVTLVSRAADHKWYKYEVFLTACRRYHLSFN</sequence>
<proteinExistence type="inferred from homology"/>
<evidence type="ECO:0000313" key="2">
    <source>
        <dbReference type="EMBL" id="OAE22274.1"/>
    </source>
</evidence>
<reference evidence="2" key="1">
    <citation type="submission" date="2016-03" db="EMBL/GenBank/DDBJ databases">
        <title>Mechanisms controlling the formation of the plant cell surface in tip-growing cells are functionally conserved among land plants.</title>
        <authorList>
            <person name="Honkanen S."/>
            <person name="Jones V.A."/>
            <person name="Morieri G."/>
            <person name="Champion C."/>
            <person name="Hetherington A.J."/>
            <person name="Kelly S."/>
            <person name="Saint-Marcoux D."/>
            <person name="Proust H."/>
            <person name="Prescott H."/>
            <person name="Dolan L."/>
        </authorList>
    </citation>
    <scope>NUCLEOTIDE SEQUENCE [LARGE SCALE GENOMIC DNA]</scope>
    <source>
        <tissue evidence="2">Whole gametophyte</tissue>
    </source>
</reference>
<accession>A0A176VMZ8</accession>
<keyword evidence="3" id="KW-1185">Reference proteome</keyword>
<comment type="subunit">
    <text evidence="1">Homodimer.</text>
</comment>
<comment type="caution">
    <text evidence="2">The sequence shown here is derived from an EMBL/GenBank/DDBJ whole genome shotgun (WGS) entry which is preliminary data.</text>
</comment>
<comment type="function">
    <text evidence="1">Dirigent proteins impart stereoselectivity on the phenoxy radical-coupling reaction, yielding optically active lignans from two molecules of coniferyl alcohol in the biosynthesis of lignans, flavonolignans, and alkaloids and thus plays a central role in plant secondary metabolism.</text>
</comment>
<dbReference type="Pfam" id="PF03018">
    <property type="entry name" value="Dirigent"/>
    <property type="match status" value="1"/>
</dbReference>
<dbReference type="InterPro" id="IPR004265">
    <property type="entry name" value="Dirigent"/>
</dbReference>
<dbReference type="AlphaFoldDB" id="A0A176VMZ8"/>
<name>A0A176VMZ8_MARPO</name>
<evidence type="ECO:0000256" key="1">
    <source>
        <dbReference type="RuleBase" id="RU363099"/>
    </source>
</evidence>
<keyword evidence="1" id="KW-0052">Apoplast</keyword>
<keyword evidence="1" id="KW-0964">Secreted</keyword>
<organism evidence="2 3">
    <name type="scientific">Marchantia polymorpha subsp. ruderalis</name>
    <dbReference type="NCBI Taxonomy" id="1480154"/>
    <lineage>
        <taxon>Eukaryota</taxon>
        <taxon>Viridiplantae</taxon>
        <taxon>Streptophyta</taxon>
        <taxon>Embryophyta</taxon>
        <taxon>Marchantiophyta</taxon>
        <taxon>Marchantiopsida</taxon>
        <taxon>Marchantiidae</taxon>
        <taxon>Marchantiales</taxon>
        <taxon>Marchantiaceae</taxon>
        <taxon>Marchantia</taxon>
    </lineage>
</organism>
<dbReference type="GO" id="GO:0048046">
    <property type="term" value="C:apoplast"/>
    <property type="evidence" value="ECO:0007669"/>
    <property type="project" value="UniProtKB-SubCell"/>
</dbReference>
<dbReference type="EMBL" id="LVLJ01003243">
    <property type="protein sequence ID" value="OAE22274.1"/>
    <property type="molecule type" value="Genomic_DNA"/>
</dbReference>
<comment type="similarity">
    <text evidence="1">Belongs to the plant dirigent protein family.</text>
</comment>
<protein>
    <recommendedName>
        <fullName evidence="1">Dirigent protein</fullName>
    </recommendedName>
</protein>
<evidence type="ECO:0000313" key="3">
    <source>
        <dbReference type="Proteomes" id="UP000077202"/>
    </source>
</evidence>
<dbReference type="Proteomes" id="UP000077202">
    <property type="component" value="Unassembled WGS sequence"/>
</dbReference>
<gene>
    <name evidence="2" type="ORF">AXG93_3491s1150</name>
</gene>